<proteinExistence type="predicted"/>
<dbReference type="InterPro" id="IPR025391">
    <property type="entry name" value="DUF4123"/>
</dbReference>
<keyword evidence="3" id="KW-1185">Reference proteome</keyword>
<dbReference type="Pfam" id="PF13503">
    <property type="entry name" value="DUF4123"/>
    <property type="match status" value="1"/>
</dbReference>
<evidence type="ECO:0000313" key="3">
    <source>
        <dbReference type="Proteomes" id="UP001596473"/>
    </source>
</evidence>
<comment type="caution">
    <text evidence="2">The sequence shown here is derived from an EMBL/GenBank/DDBJ whole genome shotgun (WGS) entry which is preliminary data.</text>
</comment>
<dbReference type="EMBL" id="JBHTBQ010000033">
    <property type="protein sequence ID" value="MFC7421001.1"/>
    <property type="molecule type" value="Genomic_DNA"/>
</dbReference>
<evidence type="ECO:0000259" key="1">
    <source>
        <dbReference type="Pfam" id="PF13503"/>
    </source>
</evidence>
<reference evidence="3" key="1">
    <citation type="journal article" date="2019" name="Int. J. Syst. Evol. Microbiol.">
        <title>The Global Catalogue of Microorganisms (GCM) 10K type strain sequencing project: providing services to taxonomists for standard genome sequencing and annotation.</title>
        <authorList>
            <consortium name="The Broad Institute Genomics Platform"/>
            <consortium name="The Broad Institute Genome Sequencing Center for Infectious Disease"/>
            <person name="Wu L."/>
            <person name="Ma J."/>
        </authorList>
    </citation>
    <scope>NUCLEOTIDE SEQUENCE [LARGE SCALE GENOMIC DNA]</scope>
    <source>
        <strain evidence="3">CCUG 62945</strain>
    </source>
</reference>
<gene>
    <name evidence="2" type="ORF">ACFQNF_14135</name>
</gene>
<evidence type="ECO:0000313" key="2">
    <source>
        <dbReference type="EMBL" id="MFC7421001.1"/>
    </source>
</evidence>
<protein>
    <submittedName>
        <fullName evidence="2">DUF4123 domain-containing protein</fullName>
    </submittedName>
</protein>
<organism evidence="2 3">
    <name type="scientific">Iodobacter arcticus</name>
    <dbReference type="NCBI Taxonomy" id="590593"/>
    <lineage>
        <taxon>Bacteria</taxon>
        <taxon>Pseudomonadati</taxon>
        <taxon>Pseudomonadota</taxon>
        <taxon>Betaproteobacteria</taxon>
        <taxon>Neisseriales</taxon>
        <taxon>Chitinibacteraceae</taxon>
        <taxon>Iodobacter</taxon>
    </lineage>
</organism>
<sequence>MMINAYSQDCAQVLLAQLATYLSESTQVYALLDHSFDPRLLKKMRNRIIWTSLYQDHGAETDVSPLLCELNSEDQITFNEQIELLLKITNGQPMLSFYLSTLDREAIFSHFDQYFDVTILPEKLSYILRYADTRILPNLLAQLSPEQKAAFLSPFSSVVYFDRAAQIVQLEGGGQTQITNQALVLTEAQFIKMMDWALPDQILQNIQLLGLQSLLPIEPSKAYAQISELCDIALIQGSRDDEILSFCVEYLHGEAA</sequence>
<feature type="domain" description="DUF4123" evidence="1">
    <location>
        <begin position="28"/>
        <end position="149"/>
    </location>
</feature>
<accession>A0ABW2QZB6</accession>
<name>A0ABW2QZB6_9NEIS</name>
<dbReference type="RefSeq" id="WP_380188583.1">
    <property type="nucleotide sequence ID" value="NZ_JBHTBQ010000033.1"/>
</dbReference>
<dbReference type="Proteomes" id="UP001596473">
    <property type="component" value="Unassembled WGS sequence"/>
</dbReference>